<dbReference type="GO" id="GO:0004559">
    <property type="term" value="F:alpha-mannosidase activity"/>
    <property type="evidence" value="ECO:0007669"/>
    <property type="project" value="TreeGrafter"/>
</dbReference>
<dbReference type="Gene3D" id="2.60.40.2220">
    <property type="match status" value="1"/>
</dbReference>
<name>T1BE25_9ZZZZ</name>
<dbReference type="SUPFAM" id="SSF74650">
    <property type="entry name" value="Galactose mutarotase-like"/>
    <property type="match status" value="1"/>
</dbReference>
<dbReference type="InterPro" id="IPR011013">
    <property type="entry name" value="Gal_mutarotase_sf_dom"/>
</dbReference>
<dbReference type="InterPro" id="IPR041147">
    <property type="entry name" value="GH38_C"/>
</dbReference>
<sequence>GHNHFSYALYPHASDWKTALTVRRGYDYNYKLQAMQVEAHSGTLPPEHSFITVENKNVVLTAVKKAEDANGIILRFYEWAGKSGNVQIQVPKGAVSATLANLMEKPEGTALEMTNSDQVTVPVHPYAIVTVRIDYPRHHRRQSNAPSAD</sequence>
<dbReference type="PANTHER" id="PTHR46017:SF1">
    <property type="entry name" value="ALPHA-MANNOSIDASE 2C1"/>
    <property type="match status" value="1"/>
</dbReference>
<keyword evidence="2" id="KW-0326">Glycosidase</keyword>
<evidence type="ECO:0000259" key="1">
    <source>
        <dbReference type="Pfam" id="PF17677"/>
    </source>
</evidence>
<comment type="caution">
    <text evidence="2">The sequence shown here is derived from an EMBL/GenBank/DDBJ whole genome shotgun (WGS) entry which is preliminary data.</text>
</comment>
<organism evidence="2">
    <name type="scientific">mine drainage metagenome</name>
    <dbReference type="NCBI Taxonomy" id="410659"/>
    <lineage>
        <taxon>unclassified sequences</taxon>
        <taxon>metagenomes</taxon>
        <taxon>ecological metagenomes</taxon>
    </lineage>
</organism>
<reference evidence="2" key="2">
    <citation type="journal article" date="2014" name="ISME J.">
        <title>Microbial stratification in low pH oxic and suboxic macroscopic growths along an acid mine drainage.</title>
        <authorList>
            <person name="Mendez-Garcia C."/>
            <person name="Mesa V."/>
            <person name="Sprenger R.R."/>
            <person name="Richter M."/>
            <person name="Diez M.S."/>
            <person name="Solano J."/>
            <person name="Bargiela R."/>
            <person name="Golyshina O.V."/>
            <person name="Manteca A."/>
            <person name="Ramos J.L."/>
            <person name="Gallego J.R."/>
            <person name="Llorente I."/>
            <person name="Martins Dos Santos V.A."/>
            <person name="Jensen O.N."/>
            <person name="Pelaez A.I."/>
            <person name="Sanchez J."/>
            <person name="Ferrer M."/>
        </authorList>
    </citation>
    <scope>NUCLEOTIDE SEQUENCE</scope>
</reference>
<dbReference type="EMBL" id="AUZY01006969">
    <property type="protein sequence ID" value="EQD52450.1"/>
    <property type="molecule type" value="Genomic_DNA"/>
</dbReference>
<dbReference type="GO" id="GO:0009313">
    <property type="term" value="P:oligosaccharide catabolic process"/>
    <property type="evidence" value="ECO:0007669"/>
    <property type="project" value="TreeGrafter"/>
</dbReference>
<feature type="non-terminal residue" evidence="2">
    <location>
        <position position="1"/>
    </location>
</feature>
<dbReference type="GO" id="GO:0030246">
    <property type="term" value="F:carbohydrate binding"/>
    <property type="evidence" value="ECO:0007669"/>
    <property type="project" value="InterPro"/>
</dbReference>
<dbReference type="Pfam" id="PF17677">
    <property type="entry name" value="Glyco_hydro38C2"/>
    <property type="match status" value="1"/>
</dbReference>
<keyword evidence="2" id="KW-0378">Hydrolase</keyword>
<proteinExistence type="predicted"/>
<reference evidence="2" key="1">
    <citation type="submission" date="2013-08" db="EMBL/GenBank/DDBJ databases">
        <authorList>
            <person name="Mendez C."/>
            <person name="Richter M."/>
            <person name="Ferrer M."/>
            <person name="Sanchez J."/>
        </authorList>
    </citation>
    <scope>NUCLEOTIDE SEQUENCE</scope>
</reference>
<dbReference type="EC" id="3.2.1.-" evidence="2"/>
<protein>
    <submittedName>
        <fullName evidence="2">Protein containing Glycosyl hydrolases 38</fullName>
        <ecNumber evidence="2">3.2.1.-</ecNumber>
    </submittedName>
</protein>
<evidence type="ECO:0000313" key="2">
    <source>
        <dbReference type="EMBL" id="EQD52450.1"/>
    </source>
</evidence>
<dbReference type="PANTHER" id="PTHR46017">
    <property type="entry name" value="ALPHA-MANNOSIDASE 2C1"/>
    <property type="match status" value="1"/>
</dbReference>
<accession>T1BE25</accession>
<feature type="domain" description="Glycosyl hydrolases family 38 C-terminal" evidence="1">
    <location>
        <begin position="57"/>
        <end position="131"/>
    </location>
</feature>
<dbReference type="AlphaFoldDB" id="T1BE25"/>
<gene>
    <name evidence="2" type="ORF">B1B_10728</name>
</gene>